<feature type="non-terminal residue" evidence="3">
    <location>
        <position position="1"/>
    </location>
</feature>
<gene>
    <name evidence="3" type="ORF">TSPGSL018_20182</name>
</gene>
<feature type="region of interest" description="Disordered" evidence="2">
    <location>
        <begin position="1"/>
        <end position="23"/>
    </location>
</feature>
<accession>A0A061QZD6</accession>
<reference evidence="3" key="1">
    <citation type="submission" date="2014-05" db="EMBL/GenBank/DDBJ databases">
        <title>The transcriptome of the halophilic microalga Tetraselmis sp. GSL018 isolated from the Great Salt Lake, Utah.</title>
        <authorList>
            <person name="Jinkerson R.E."/>
            <person name="D'Adamo S."/>
            <person name="Posewitz M.C."/>
        </authorList>
    </citation>
    <scope>NUCLEOTIDE SEQUENCE</scope>
    <source>
        <strain evidence="3">GSL018</strain>
    </source>
</reference>
<evidence type="ECO:0000313" key="3">
    <source>
        <dbReference type="EMBL" id="JAC63626.1"/>
    </source>
</evidence>
<organism evidence="3">
    <name type="scientific">Tetraselmis sp. GSL018</name>
    <dbReference type="NCBI Taxonomy" id="582737"/>
    <lineage>
        <taxon>Eukaryota</taxon>
        <taxon>Viridiplantae</taxon>
        <taxon>Chlorophyta</taxon>
        <taxon>core chlorophytes</taxon>
        <taxon>Chlorodendrophyceae</taxon>
        <taxon>Chlorodendrales</taxon>
        <taxon>Chlorodendraceae</taxon>
        <taxon>Tetraselmis</taxon>
    </lineage>
</organism>
<feature type="region of interest" description="Disordered" evidence="2">
    <location>
        <begin position="237"/>
        <end position="264"/>
    </location>
</feature>
<proteinExistence type="predicted"/>
<evidence type="ECO:0000256" key="2">
    <source>
        <dbReference type="SAM" id="MobiDB-lite"/>
    </source>
</evidence>
<name>A0A061QZD6_9CHLO</name>
<dbReference type="Pfam" id="PF02810">
    <property type="entry name" value="SEC-C"/>
    <property type="match status" value="1"/>
</dbReference>
<evidence type="ECO:0000256" key="1">
    <source>
        <dbReference type="SAM" id="Coils"/>
    </source>
</evidence>
<feature type="region of interest" description="Disordered" evidence="2">
    <location>
        <begin position="282"/>
        <end position="315"/>
    </location>
</feature>
<keyword evidence="1" id="KW-0175">Coiled coil</keyword>
<sequence length="667" mass="72588">KMDLKTCQATEGATGKHQGAKSSVEEDVPNVQAVLFKNLEQGFLEYGSGTGQATVLALGSALYELAKQDESQGDLVRAERRLQRAISWLDRLPALEAEHQQKLRLLEAKLRLQRSRVRLRKAESTYQGDASSAMLGATADLRRLCSEVSLLESDERRRQPWMGPLLADAEQQLMLSMWRTSRWLLKEGRTDYAEPLVLEGLSIAERRGLRPAPSSGGWSFEDLDAICLAAEAKGFEAQSPVRAEAPANDPQEMCSDSRDGGGECGNEGRTCLPGAEAVAHCGGADQSTAASPPAPAGGPARKPADESPAGSGRPSIADALEELTSQATPSGSADAADAIYPPAVDAALKECLRGSLEKAQALLNSTEQMPETLRQGAADDMARTLSGGRYLLAYMGFENALEACAKLPRLRGGEVASDEARSCRQQALERLSSLTEQLGKLQEAYCEHGRQLRSHVLPNEVVERLIADAFHSYVHTLESVQDNGVSESEMRAFWIQAVPFARRWLTDCPAGLSGSADVCCAVESCCYMMMQEARDQEMAGFKSDAIVLLREAKGWLDKLFGNDILKEKVSMQLHFLLGRMLFTHAMVFKPPAISRMQEGHTMCSRALAAAQKLGAGEEVQLFMSSLLQLDEQRRSVQQSLTSKELVGKCPCGSGKKLKKCHLPWLMS</sequence>
<dbReference type="EMBL" id="GBEZ01023250">
    <property type="protein sequence ID" value="JAC63626.1"/>
    <property type="molecule type" value="Transcribed_RNA"/>
</dbReference>
<dbReference type="AlphaFoldDB" id="A0A061QZD6"/>
<dbReference type="InterPro" id="IPR004027">
    <property type="entry name" value="SEC_C_motif"/>
</dbReference>
<feature type="coiled-coil region" evidence="1">
    <location>
        <begin position="96"/>
        <end position="125"/>
    </location>
</feature>
<protein>
    <submittedName>
        <fullName evidence="3">Uncharacterized protein</fullName>
    </submittedName>
</protein>